<dbReference type="Gene3D" id="1.10.30.50">
    <property type="match status" value="1"/>
</dbReference>
<accession>A0ABX2YD75</accession>
<proteinExistence type="predicted"/>
<dbReference type="EMBL" id="LDIR01000001">
    <property type="protein sequence ID" value="OCL92939.1"/>
    <property type="molecule type" value="Genomic_DNA"/>
</dbReference>
<dbReference type="Proteomes" id="UP000093159">
    <property type="component" value="Unassembled WGS sequence"/>
</dbReference>
<evidence type="ECO:0008006" key="3">
    <source>
        <dbReference type="Google" id="ProtNLM"/>
    </source>
</evidence>
<organism evidence="1 2">
    <name type="scientific">Arcobacter porcinus</name>
    <dbReference type="NCBI Taxonomy" id="1935204"/>
    <lineage>
        <taxon>Bacteria</taxon>
        <taxon>Pseudomonadati</taxon>
        <taxon>Campylobacterota</taxon>
        <taxon>Epsilonproteobacteria</taxon>
        <taxon>Campylobacterales</taxon>
        <taxon>Arcobacteraceae</taxon>
        <taxon>Arcobacter</taxon>
    </lineage>
</organism>
<gene>
    <name evidence="1" type="ORF">AAX28_00479</name>
</gene>
<reference evidence="1 2" key="1">
    <citation type="submission" date="2015-05" db="EMBL/GenBank/DDBJ databases">
        <authorList>
            <person name="Rovetto F."/>
            <person name="Cocolin L."/>
            <person name="Illeghems K."/>
            <person name="Van Nieuwerburgh F."/>
            <person name="Houf K."/>
        </authorList>
    </citation>
    <scope>NUCLEOTIDE SEQUENCE [LARGE SCALE GENOMIC DNA]</scope>
    <source>
        <strain evidence="1 2">117434</strain>
    </source>
</reference>
<name>A0ABX2YD75_9BACT</name>
<evidence type="ECO:0000313" key="1">
    <source>
        <dbReference type="EMBL" id="OCL92939.1"/>
    </source>
</evidence>
<protein>
    <recommendedName>
        <fullName evidence="3">HNH endonuclease</fullName>
    </recommendedName>
</protein>
<evidence type="ECO:0000313" key="2">
    <source>
        <dbReference type="Proteomes" id="UP000093159"/>
    </source>
</evidence>
<keyword evidence="2" id="KW-1185">Reference proteome</keyword>
<sequence length="314" mass="37097">MLSLSIDTKFVDAFVTEYASIVHERLNKTINSGLSKTNKRNVVKLNPQEKKVLVKFNTIKTIKHLVTSNSKRLKAIIKYIDNSYPKFHDKNSGVYKVLYNAFVEHGYNKIDKFKFIENLKLNTCPYCNRAYIYTINKNRNLKAEIDHFYPKSLYPYLAISFYNLIPSCPTCNGLGAKGNRDSYKDNLKNPYEIKDDDFKFKFYITSVEIVGSKVDTKSIDIYLDKKIKSNDDYFKLESLYQEHRDVVVELYQKIYQQDTKEYFESLKKSLQGISISDEDIYRYITCAYQQQKDFHLRPLSKFIKDISEELWMRQ</sequence>
<dbReference type="RefSeq" id="WP_066178555.1">
    <property type="nucleotide sequence ID" value="NZ_LDIR01000001.1"/>
</dbReference>
<comment type="caution">
    <text evidence="1">The sequence shown here is derived from an EMBL/GenBank/DDBJ whole genome shotgun (WGS) entry which is preliminary data.</text>
</comment>